<dbReference type="PhylomeDB" id="A0A060TFD0"/>
<evidence type="ECO:0000256" key="2">
    <source>
        <dbReference type="ARBA" id="ARBA00022692"/>
    </source>
</evidence>
<feature type="domain" description="Major facilitator superfamily (MFS) profile" evidence="7">
    <location>
        <begin position="66"/>
        <end position="487"/>
    </location>
</feature>
<feature type="transmembrane region" description="Helical" evidence="6">
    <location>
        <begin position="156"/>
        <end position="180"/>
    </location>
</feature>
<dbReference type="Gene3D" id="1.20.1250.20">
    <property type="entry name" value="MFS general substrate transporter like domains"/>
    <property type="match status" value="2"/>
</dbReference>
<reference evidence="8" key="1">
    <citation type="submission" date="2014-02" db="EMBL/GenBank/DDBJ databases">
        <authorList>
            <person name="Genoscope - CEA"/>
        </authorList>
    </citation>
    <scope>NUCLEOTIDE SEQUENCE</scope>
    <source>
        <strain evidence="8">LS3</strain>
    </source>
</reference>
<evidence type="ECO:0000256" key="4">
    <source>
        <dbReference type="ARBA" id="ARBA00023136"/>
    </source>
</evidence>
<protein>
    <submittedName>
        <fullName evidence="8">ARAD1D22176p</fullName>
    </submittedName>
</protein>
<feature type="transmembrane region" description="Helical" evidence="6">
    <location>
        <begin position="432"/>
        <end position="451"/>
    </location>
</feature>
<keyword evidence="4 6" id="KW-0472">Membrane</keyword>
<keyword evidence="3 6" id="KW-1133">Transmembrane helix</keyword>
<feature type="transmembrane region" description="Helical" evidence="6">
    <location>
        <begin position="322"/>
        <end position="343"/>
    </location>
</feature>
<evidence type="ECO:0000259" key="7">
    <source>
        <dbReference type="PROSITE" id="PS50850"/>
    </source>
</evidence>
<feature type="transmembrane region" description="Helical" evidence="6">
    <location>
        <begin position="364"/>
        <end position="383"/>
    </location>
</feature>
<gene>
    <name evidence="8" type="ORF">GNLVRS02_ARAD1D22176g</name>
</gene>
<organism evidence="8">
    <name type="scientific">Blastobotrys adeninivorans</name>
    <name type="common">Yeast</name>
    <name type="synonym">Arxula adeninivorans</name>
    <dbReference type="NCBI Taxonomy" id="409370"/>
    <lineage>
        <taxon>Eukaryota</taxon>
        <taxon>Fungi</taxon>
        <taxon>Dikarya</taxon>
        <taxon>Ascomycota</taxon>
        <taxon>Saccharomycotina</taxon>
        <taxon>Dipodascomycetes</taxon>
        <taxon>Dipodascales</taxon>
        <taxon>Trichomonascaceae</taxon>
        <taxon>Blastobotrys</taxon>
    </lineage>
</organism>
<feature type="transmembrane region" description="Helical" evidence="6">
    <location>
        <begin position="217"/>
        <end position="238"/>
    </location>
</feature>
<keyword evidence="2 6" id="KW-0812">Transmembrane</keyword>
<feature type="region of interest" description="Disordered" evidence="5">
    <location>
        <begin position="1"/>
        <end position="23"/>
    </location>
</feature>
<sequence>MTSDNSNDSEKAVGGYVEEVTESTPVPQDVASYVLERHGTLELEPMPTNDPKDPLNWPETKKTLHLILVASQAMFAPVFAAGMIPSYEPLAEKYERPLTDISYFTSVEILVLGVGPLFWYPLMSKFGRRPILTLCAFCATAFNIGCGFSNSYGTQMALCVMVAFFMSPASALGNIVVTELFFSHERGSKNGVWAMFLTLGPSFGPFLMSFVEQHAGTRWVFFVFSFMSFSVFLGWLVADETMYLRGDDQGRSVKRFFGIVTQTSYKFNFADVISPLLRALDYRMLVVCTAYALAFAYTNVVMSVEMPQVMGQKFHLDAQQTGLQFIAIIIGTALGEILSGPLSDYWMKWRISKRKGLKIIEDRMWVSYNGFILVIFGVIVWGVRTQQAQEGVWNVTPLIGAAFASAGLQMITTPLITYMVDVDPSKSVPTGLFINISRQVWGFTGPFYFPIMFEELGFGAACGVLASLVGFAWLCVFVVHLVGIRRAHVPLL</sequence>
<dbReference type="PANTHER" id="PTHR23502:SF2">
    <property type="entry name" value="TRANSPORTER, PUTATIVE (AFU_ORTHOLOGUE AFUA_2G08910)-RELATED"/>
    <property type="match status" value="1"/>
</dbReference>
<name>A0A060TFD0_BLAAD</name>
<evidence type="ECO:0000256" key="3">
    <source>
        <dbReference type="ARBA" id="ARBA00022989"/>
    </source>
</evidence>
<dbReference type="EMBL" id="HG937694">
    <property type="protein sequence ID" value="CDP37901.1"/>
    <property type="molecule type" value="Genomic_DNA"/>
</dbReference>
<reference evidence="8" key="2">
    <citation type="submission" date="2014-06" db="EMBL/GenBank/DDBJ databases">
        <title>The complete genome of Blastobotrys (Arxula) adeninivorans LS3 - a yeast of biotechnological interest.</title>
        <authorList>
            <person name="Kunze G."/>
            <person name="Gaillardin C."/>
            <person name="Czernicka M."/>
            <person name="Durrens P."/>
            <person name="Martin T."/>
            <person name="Boer E."/>
            <person name="Gabaldon T."/>
            <person name="Cruz J."/>
            <person name="Talla E."/>
            <person name="Marck C."/>
            <person name="Goffeau A."/>
            <person name="Barbe V."/>
            <person name="Baret P."/>
            <person name="Baronian K."/>
            <person name="Beier S."/>
            <person name="Bleykasten C."/>
            <person name="Bode R."/>
            <person name="Casaregola S."/>
            <person name="Despons L."/>
            <person name="Fairhead C."/>
            <person name="Giersberg M."/>
            <person name="Gierski P."/>
            <person name="Hahnel U."/>
            <person name="Hartmann A."/>
            <person name="Jankowska D."/>
            <person name="Jubin C."/>
            <person name="Jung P."/>
            <person name="Lafontaine I."/>
            <person name="Leh-Louis V."/>
            <person name="Lemaire M."/>
            <person name="Marcet-Houben M."/>
            <person name="Mascher M."/>
            <person name="Morel G."/>
            <person name="Richard G.-F."/>
            <person name="Riechen J."/>
            <person name="Sacerdot C."/>
            <person name="Sarkar A."/>
            <person name="Savel G."/>
            <person name="Schacherer J."/>
            <person name="Sherman D."/>
            <person name="Straub M.-L."/>
            <person name="Stein N."/>
            <person name="Thierry A."/>
            <person name="Trautwein-Schult A."/>
            <person name="Westhof E."/>
            <person name="Worch S."/>
            <person name="Dujon B."/>
            <person name="Souciet J.-L."/>
            <person name="Wincker P."/>
            <person name="Scholz U."/>
            <person name="Neuveglise N."/>
        </authorList>
    </citation>
    <scope>NUCLEOTIDE SEQUENCE</scope>
    <source>
        <strain evidence="8">LS3</strain>
    </source>
</reference>
<dbReference type="InterPro" id="IPR036259">
    <property type="entry name" value="MFS_trans_sf"/>
</dbReference>
<dbReference type="PROSITE" id="PS50850">
    <property type="entry name" value="MFS"/>
    <property type="match status" value="1"/>
</dbReference>
<feature type="transmembrane region" description="Helical" evidence="6">
    <location>
        <begin position="63"/>
        <end position="81"/>
    </location>
</feature>
<evidence type="ECO:0000256" key="1">
    <source>
        <dbReference type="ARBA" id="ARBA00004141"/>
    </source>
</evidence>
<dbReference type="Pfam" id="PF07690">
    <property type="entry name" value="MFS_1"/>
    <property type="match status" value="1"/>
</dbReference>
<feature type="transmembrane region" description="Helical" evidence="6">
    <location>
        <begin position="101"/>
        <end position="119"/>
    </location>
</feature>
<dbReference type="PANTHER" id="PTHR23502">
    <property type="entry name" value="MAJOR FACILITATOR SUPERFAMILY"/>
    <property type="match status" value="1"/>
</dbReference>
<dbReference type="SUPFAM" id="SSF103473">
    <property type="entry name" value="MFS general substrate transporter"/>
    <property type="match status" value="1"/>
</dbReference>
<evidence type="ECO:0000256" key="6">
    <source>
        <dbReference type="SAM" id="Phobius"/>
    </source>
</evidence>
<feature type="transmembrane region" description="Helical" evidence="6">
    <location>
        <begin position="192"/>
        <end position="211"/>
    </location>
</feature>
<evidence type="ECO:0000313" key="8">
    <source>
        <dbReference type="EMBL" id="CDP37901.1"/>
    </source>
</evidence>
<feature type="transmembrane region" description="Helical" evidence="6">
    <location>
        <begin position="395"/>
        <end position="420"/>
    </location>
</feature>
<dbReference type="GO" id="GO:0005886">
    <property type="term" value="C:plasma membrane"/>
    <property type="evidence" value="ECO:0007669"/>
    <property type="project" value="TreeGrafter"/>
</dbReference>
<dbReference type="GO" id="GO:0022857">
    <property type="term" value="F:transmembrane transporter activity"/>
    <property type="evidence" value="ECO:0007669"/>
    <property type="project" value="InterPro"/>
</dbReference>
<dbReference type="AlphaFoldDB" id="A0A060TFD0"/>
<feature type="transmembrane region" description="Helical" evidence="6">
    <location>
        <begin position="284"/>
        <end position="302"/>
    </location>
</feature>
<dbReference type="InterPro" id="IPR020846">
    <property type="entry name" value="MFS_dom"/>
</dbReference>
<feature type="transmembrane region" description="Helical" evidence="6">
    <location>
        <begin position="457"/>
        <end position="482"/>
    </location>
</feature>
<dbReference type="InterPro" id="IPR011701">
    <property type="entry name" value="MFS"/>
</dbReference>
<proteinExistence type="predicted"/>
<accession>A0A060TFD0</accession>
<comment type="subcellular location">
    <subcellularLocation>
        <location evidence="1">Membrane</location>
        <topology evidence="1">Multi-pass membrane protein</topology>
    </subcellularLocation>
</comment>
<feature type="transmembrane region" description="Helical" evidence="6">
    <location>
        <begin position="131"/>
        <end position="150"/>
    </location>
</feature>
<evidence type="ECO:0000256" key="5">
    <source>
        <dbReference type="SAM" id="MobiDB-lite"/>
    </source>
</evidence>